<keyword evidence="3" id="KW-0808">Transferase</keyword>
<proteinExistence type="predicted"/>
<dbReference type="CDD" id="cd01743">
    <property type="entry name" value="GATase1_Anthranilate_Synthase"/>
    <property type="match status" value="1"/>
</dbReference>
<dbReference type="InterPro" id="IPR006221">
    <property type="entry name" value="TrpG/PapA_dom"/>
</dbReference>
<dbReference type="AlphaFoldDB" id="A0A3D8IR51"/>
<dbReference type="PANTHER" id="PTHR43418">
    <property type="entry name" value="MULTIFUNCTIONAL TRYPTOPHAN BIOSYNTHESIS PROTEIN-RELATED"/>
    <property type="match status" value="1"/>
</dbReference>
<accession>A0A3D8IR51</accession>
<evidence type="ECO:0000256" key="1">
    <source>
        <dbReference type="ARBA" id="ARBA00022962"/>
    </source>
</evidence>
<dbReference type="GO" id="GO:0004049">
    <property type="term" value="F:anthranilate synthase activity"/>
    <property type="evidence" value="ECO:0007669"/>
    <property type="project" value="TreeGrafter"/>
</dbReference>
<evidence type="ECO:0000259" key="2">
    <source>
        <dbReference type="Pfam" id="PF00117"/>
    </source>
</evidence>
<dbReference type="RefSeq" id="WP_115542377.1">
    <property type="nucleotide sequence ID" value="NZ_NXLQ01000002.1"/>
</dbReference>
<gene>
    <name evidence="3" type="ORF">CQA53_02150</name>
</gene>
<dbReference type="GO" id="GO:0005829">
    <property type="term" value="C:cytosol"/>
    <property type="evidence" value="ECO:0007669"/>
    <property type="project" value="TreeGrafter"/>
</dbReference>
<dbReference type="Proteomes" id="UP000256379">
    <property type="component" value="Unassembled WGS sequence"/>
</dbReference>
<keyword evidence="1 3" id="KW-0315">Glutamine amidotransferase</keyword>
<reference evidence="3 4" key="1">
    <citation type="submission" date="2018-04" db="EMBL/GenBank/DDBJ databases">
        <title>Novel Campyloabacter and Helicobacter Species and Strains.</title>
        <authorList>
            <person name="Mannion A.J."/>
            <person name="Shen Z."/>
            <person name="Fox J.G."/>
        </authorList>
    </citation>
    <scope>NUCLEOTIDE SEQUENCE [LARGE SCALE GENOMIC DNA]</scope>
    <source>
        <strain evidence="3 4">MIT 17-337</strain>
    </source>
</reference>
<dbReference type="SUPFAM" id="SSF52317">
    <property type="entry name" value="Class I glutamine amidotransferase-like"/>
    <property type="match status" value="1"/>
</dbReference>
<protein>
    <submittedName>
        <fullName evidence="3">Glutamine amidotransferase</fullName>
    </submittedName>
</protein>
<dbReference type="Pfam" id="PF00117">
    <property type="entry name" value="GATase"/>
    <property type="match status" value="1"/>
</dbReference>
<dbReference type="GO" id="GO:0046820">
    <property type="term" value="F:4-amino-4-deoxychorismate synthase activity"/>
    <property type="evidence" value="ECO:0007669"/>
    <property type="project" value="TreeGrafter"/>
</dbReference>
<dbReference type="Gene3D" id="3.40.50.880">
    <property type="match status" value="1"/>
</dbReference>
<sequence>MKHKSYKTKQVLMIDNYDSFTYNIIYLLRELGIQPIILQNDCSLEDILSYDFSHLCISPGPSHPIDAGISLEAIKYFAPSKKILGICLGHQCIAHAFGGEVSRMSFPTHGKTSLLHFEPNILFKDIHSPIQIALYHSLHVSNLGACEALGYSTEGIIMALKVKGYDTYGVQFHPESILQHKGKKILKNFLEI</sequence>
<name>A0A3D8IR51_9HELI</name>
<evidence type="ECO:0000313" key="4">
    <source>
        <dbReference type="Proteomes" id="UP000256379"/>
    </source>
</evidence>
<feature type="domain" description="Glutamine amidotransferase" evidence="2">
    <location>
        <begin position="12"/>
        <end position="190"/>
    </location>
</feature>
<dbReference type="InterPro" id="IPR017926">
    <property type="entry name" value="GATASE"/>
</dbReference>
<dbReference type="PANTHER" id="PTHR43418:SF4">
    <property type="entry name" value="MULTIFUNCTIONAL TRYPTOPHAN BIOSYNTHESIS PROTEIN"/>
    <property type="match status" value="1"/>
</dbReference>
<dbReference type="InterPro" id="IPR050472">
    <property type="entry name" value="Anth_synth/Amidotransfase"/>
</dbReference>
<dbReference type="NCBIfam" id="TIGR00566">
    <property type="entry name" value="trpG_papA"/>
    <property type="match status" value="1"/>
</dbReference>
<dbReference type="EMBL" id="NXLQ01000002">
    <property type="protein sequence ID" value="RDU67081.1"/>
    <property type="molecule type" value="Genomic_DNA"/>
</dbReference>
<comment type="caution">
    <text evidence="3">The sequence shown here is derived from an EMBL/GenBank/DDBJ whole genome shotgun (WGS) entry which is preliminary data.</text>
</comment>
<dbReference type="GO" id="GO:0046654">
    <property type="term" value="P:tetrahydrofolate biosynthetic process"/>
    <property type="evidence" value="ECO:0007669"/>
    <property type="project" value="TreeGrafter"/>
</dbReference>
<dbReference type="PRINTS" id="PR00096">
    <property type="entry name" value="GATASE"/>
</dbReference>
<dbReference type="GO" id="GO:0000162">
    <property type="term" value="P:L-tryptophan biosynthetic process"/>
    <property type="evidence" value="ECO:0007669"/>
    <property type="project" value="TreeGrafter"/>
</dbReference>
<dbReference type="InterPro" id="IPR029062">
    <property type="entry name" value="Class_I_gatase-like"/>
</dbReference>
<dbReference type="PROSITE" id="PS51273">
    <property type="entry name" value="GATASE_TYPE_1"/>
    <property type="match status" value="1"/>
</dbReference>
<dbReference type="OrthoDB" id="9786812at2"/>
<organism evidence="3 4">
    <name type="scientific">Helicobacter didelphidarum</name>
    <dbReference type="NCBI Taxonomy" id="2040648"/>
    <lineage>
        <taxon>Bacteria</taxon>
        <taxon>Pseudomonadati</taxon>
        <taxon>Campylobacterota</taxon>
        <taxon>Epsilonproteobacteria</taxon>
        <taxon>Campylobacterales</taxon>
        <taxon>Helicobacteraceae</taxon>
        <taxon>Helicobacter</taxon>
    </lineage>
</organism>
<evidence type="ECO:0000313" key="3">
    <source>
        <dbReference type="EMBL" id="RDU67081.1"/>
    </source>
</evidence>
<keyword evidence="4" id="KW-1185">Reference proteome</keyword>
<dbReference type="PRINTS" id="PR00097">
    <property type="entry name" value="ANTSNTHASEII"/>
</dbReference>